<evidence type="ECO:0000256" key="2">
    <source>
        <dbReference type="SAM" id="SignalP"/>
    </source>
</evidence>
<protein>
    <submittedName>
        <fullName evidence="3">Uncharacterized protein</fullName>
    </submittedName>
</protein>
<dbReference type="InterPro" id="IPR013519">
    <property type="entry name" value="Int_alpha_beta-p"/>
</dbReference>
<sequence length="815" mass="86014">MKIYLRKRIRAGLKLLSLLLLSLMLTACLGSSDSGSTDNVSQQNPPAGETGDNTQDTGDGDQSAGDGDQSTGDNDDQGSGDGDQGSGDGDQGSGDNDQSSGDGDQSTDDNDQGSGDQGTSPPYNENLASPTFDDVELGYQVVKASWYMTTLGKDLVFFEERVNESGELEWAQLQVLADQRTSAPIGMQPISASAHLQQLGEGTGRYKAYACDPGATPDNNPASCSAPSAIVDLHTELADWAGTIALVKGFTGNDPQATADAKYGYSIAIAPQKNWLAVGAPGENNGKGAVYIYTRETLGPDPRSPIEWERNRPPVNSWVPRKRITPPGGAQGTGTEFGYSLAIVNNQANAGGDILAVGMPGNSWAAYGSHRFSQLEDPSYAADLEYRVGLPEPFVANSGAVFTYRLRGNTQAITDAESIVKPFNTHEGQRFGESIAMAERAFISSGNFSCEIGRLVVGAPGDRGTWKGKINFTQFETNRTLQTNTSLQKSGAVFLLVQRPEILGCLEPGVEPLGWSETFAIKSSQANEADDTRAIDGNSFTYIMPQQSRLGASVAITADGDYLLAGAPGERGTVSFLLDGDAAPESNNTSNILSGYPAGGVQSFSFTGDTPRGAAYLFNVYGEEKAYLRRGSGDTNAEEFGQAVAIQRTDDGHLRLLISDQKTEVAAFESLEPVSVNNSSGELSGQALFGVTNRTLQLDTAFTGSVNMAMSHDGKFAVLGTASADDTTDAREGFVMLDFDTSGHPRVLENTPAVVSKPNNRTYQAFGQAVSLSADGQRLVIGAPLDSCSAPVVTASAEDAFCVDTVNDSGAVYVY</sequence>
<feature type="compositionally biased region" description="Gly residues" evidence="1">
    <location>
        <begin position="79"/>
        <end position="92"/>
    </location>
</feature>
<keyword evidence="2" id="KW-0732">Signal</keyword>
<dbReference type="STRING" id="1122252.SAMN05660443_1768"/>
<evidence type="ECO:0000256" key="1">
    <source>
        <dbReference type="SAM" id="MobiDB-lite"/>
    </source>
</evidence>
<dbReference type="OrthoDB" id="6109816at2"/>
<feature type="compositionally biased region" description="Low complexity" evidence="1">
    <location>
        <begin position="93"/>
        <end position="104"/>
    </location>
</feature>
<evidence type="ECO:0000313" key="3">
    <source>
        <dbReference type="EMBL" id="SFC18200.1"/>
    </source>
</evidence>
<dbReference type="AlphaFoldDB" id="A0A1I1HAR7"/>
<feature type="compositionally biased region" description="Polar residues" evidence="1">
    <location>
        <begin position="31"/>
        <end position="45"/>
    </location>
</feature>
<dbReference type="Gene3D" id="2.130.10.130">
    <property type="entry name" value="Integrin alpha, N-terminal"/>
    <property type="match status" value="1"/>
</dbReference>
<feature type="compositionally biased region" description="Low complexity" evidence="1">
    <location>
        <begin position="48"/>
        <end position="72"/>
    </location>
</feature>
<dbReference type="EMBL" id="FOLH01000003">
    <property type="protein sequence ID" value="SFC18200.1"/>
    <property type="molecule type" value="Genomic_DNA"/>
</dbReference>
<dbReference type="InterPro" id="IPR028994">
    <property type="entry name" value="Integrin_alpha_N"/>
</dbReference>
<evidence type="ECO:0000313" key="4">
    <source>
        <dbReference type="Proteomes" id="UP000199058"/>
    </source>
</evidence>
<dbReference type="PROSITE" id="PS51257">
    <property type="entry name" value="PROKAR_LIPOPROTEIN"/>
    <property type="match status" value="1"/>
</dbReference>
<feature type="region of interest" description="Disordered" evidence="1">
    <location>
        <begin position="31"/>
        <end position="131"/>
    </location>
</feature>
<feature type="chain" id="PRO_5011560456" evidence="2">
    <location>
        <begin position="28"/>
        <end position="815"/>
    </location>
</feature>
<feature type="signal peptide" evidence="2">
    <location>
        <begin position="1"/>
        <end position="27"/>
    </location>
</feature>
<gene>
    <name evidence="3" type="ORF">SAMN05660443_1768</name>
</gene>
<name>A0A1I1HAR7_9GAMM</name>
<dbReference type="SMART" id="SM00191">
    <property type="entry name" value="Int_alpha"/>
    <property type="match status" value="4"/>
</dbReference>
<accession>A0A1I1HAR7</accession>
<reference evidence="3 4" key="1">
    <citation type="submission" date="2016-10" db="EMBL/GenBank/DDBJ databases">
        <authorList>
            <person name="de Groot N.N."/>
        </authorList>
    </citation>
    <scope>NUCLEOTIDE SEQUENCE [LARGE SCALE GENOMIC DNA]</scope>
    <source>
        <strain evidence="3 4">DSM 18438</strain>
    </source>
</reference>
<dbReference type="Proteomes" id="UP000199058">
    <property type="component" value="Unassembled WGS sequence"/>
</dbReference>
<proteinExistence type="predicted"/>
<keyword evidence="4" id="KW-1185">Reference proteome</keyword>
<organism evidence="3 4">
    <name type="scientific">Marinospirillum celere</name>
    <dbReference type="NCBI Taxonomy" id="1122252"/>
    <lineage>
        <taxon>Bacteria</taxon>
        <taxon>Pseudomonadati</taxon>
        <taxon>Pseudomonadota</taxon>
        <taxon>Gammaproteobacteria</taxon>
        <taxon>Oceanospirillales</taxon>
        <taxon>Oceanospirillaceae</taxon>
        <taxon>Marinospirillum</taxon>
    </lineage>
</organism>
<dbReference type="RefSeq" id="WP_091962190.1">
    <property type="nucleotide sequence ID" value="NZ_FOLH01000003.1"/>
</dbReference>